<proteinExistence type="predicted"/>
<evidence type="ECO:0008006" key="5">
    <source>
        <dbReference type="Google" id="ProtNLM"/>
    </source>
</evidence>
<dbReference type="RefSeq" id="WP_343837364.1">
    <property type="nucleotide sequence ID" value="NZ_BAAAEX010000009.1"/>
</dbReference>
<name>A0AB39D1J0_9BURK</name>
<dbReference type="AlphaFoldDB" id="A0AB39D1J0"/>
<feature type="region of interest" description="Disordered" evidence="1">
    <location>
        <begin position="200"/>
        <end position="250"/>
    </location>
</feature>
<reference evidence="2 4" key="1">
    <citation type="journal article" date="2019" name="Int. J. Syst. Evol. Microbiol.">
        <title>The Global Catalogue of Microorganisms (GCM) 10K type strain sequencing project: providing services to taxonomists for standard genome sequencing and annotation.</title>
        <authorList>
            <consortium name="The Broad Institute Genomics Platform"/>
            <consortium name="The Broad Institute Genome Sequencing Center for Infectious Disease"/>
            <person name="Wu L."/>
            <person name="Ma J."/>
        </authorList>
    </citation>
    <scope>NUCLEOTIDE SEQUENCE [LARGE SCALE GENOMIC DNA]</scope>
    <source>
        <strain evidence="2 4">JCM 15515</strain>
    </source>
</reference>
<keyword evidence="4" id="KW-1185">Reference proteome</keyword>
<dbReference type="Proteomes" id="UP001500573">
    <property type="component" value="Unassembled WGS sequence"/>
</dbReference>
<evidence type="ECO:0000313" key="2">
    <source>
        <dbReference type="EMBL" id="GAA0778817.1"/>
    </source>
</evidence>
<evidence type="ECO:0000256" key="1">
    <source>
        <dbReference type="SAM" id="MobiDB-lite"/>
    </source>
</evidence>
<feature type="compositionally biased region" description="Basic residues" evidence="1">
    <location>
        <begin position="240"/>
        <end position="250"/>
    </location>
</feature>
<evidence type="ECO:0000313" key="3">
    <source>
        <dbReference type="EMBL" id="XDJ47954.1"/>
    </source>
</evidence>
<evidence type="ECO:0000313" key="4">
    <source>
        <dbReference type="Proteomes" id="UP001500573"/>
    </source>
</evidence>
<gene>
    <name evidence="3" type="ORF">ABRZ04_02480</name>
    <name evidence="2" type="ORF">GCM10009108_16360</name>
</gene>
<organism evidence="3">
    <name type="scientific">Castellaniella ginsengisoli</name>
    <dbReference type="NCBI Taxonomy" id="546114"/>
    <lineage>
        <taxon>Bacteria</taxon>
        <taxon>Pseudomonadati</taxon>
        <taxon>Pseudomonadota</taxon>
        <taxon>Betaproteobacteria</taxon>
        <taxon>Burkholderiales</taxon>
        <taxon>Alcaligenaceae</taxon>
        <taxon>Castellaniella</taxon>
    </lineage>
</organism>
<dbReference type="EMBL" id="CP158254">
    <property type="protein sequence ID" value="XDJ47954.1"/>
    <property type="molecule type" value="Genomic_DNA"/>
</dbReference>
<reference evidence="2" key="2">
    <citation type="submission" date="2023-12" db="EMBL/GenBank/DDBJ databases">
        <authorList>
            <person name="Sun Q."/>
            <person name="Inoue M."/>
        </authorList>
    </citation>
    <scope>NUCLEOTIDE SEQUENCE</scope>
    <source>
        <strain evidence="2">JCM 15515</strain>
    </source>
</reference>
<sequence length="250" mass="27610">MATAKQAGSKRLKMSERAEQQLQLLFPDIPQQWLWKRKTNDGYTTLPRTLPLVMQAIDHQSKGQPAGHTLFCLWARSPDHPLVTIEHPATFASEAGFDGMRAVDTWRRRMKTLQKLGFIAPKKGPSGDFHYVLLLNPNMAVEWMRSQNLIQADLYALFLSRLTEIGGYGDIEIIHAYWASLAEAEKANEADNATVPTGVVETPVPPPPPAPAVSTTLSITNSTHPDAIPTATAPTAAARKSPRRRRTQGV</sequence>
<protein>
    <recommendedName>
        <fullName evidence="5">Helix-turn-helix domain-containing protein</fullName>
    </recommendedName>
</protein>
<feature type="compositionally biased region" description="Low complexity" evidence="1">
    <location>
        <begin position="223"/>
        <end position="239"/>
    </location>
</feature>
<reference evidence="3" key="3">
    <citation type="submission" date="2024-05" db="EMBL/GenBank/DDBJ databases">
        <authorList>
            <person name="Luo Y.-C."/>
            <person name="Nicholds J."/>
            <person name="Mortimer T."/>
            <person name="Maboni G."/>
        </authorList>
    </citation>
    <scope>NUCLEOTIDE SEQUENCE</scope>
    <source>
        <strain evidence="3">151836</strain>
    </source>
</reference>
<accession>A0AB39D1J0</accession>
<dbReference type="EMBL" id="BAAAEX010000009">
    <property type="protein sequence ID" value="GAA0778817.1"/>
    <property type="molecule type" value="Genomic_DNA"/>
</dbReference>